<name>A0A847UKJ1_HALAR</name>
<feature type="domain" description="Type I restriction modification DNA specificity" evidence="5">
    <location>
        <begin position="260"/>
        <end position="446"/>
    </location>
</feature>
<dbReference type="PANTHER" id="PTHR30408">
    <property type="entry name" value="TYPE-1 RESTRICTION ENZYME ECOKI SPECIFICITY PROTEIN"/>
    <property type="match status" value="1"/>
</dbReference>
<dbReference type="RefSeq" id="WP_170095854.1">
    <property type="nucleotide sequence ID" value="NZ_WOWA01000002.1"/>
</dbReference>
<keyword evidence="4" id="KW-0175">Coiled coil</keyword>
<dbReference type="SUPFAM" id="SSF116734">
    <property type="entry name" value="DNA methylase specificity domain"/>
    <property type="match status" value="2"/>
</dbReference>
<keyword evidence="3" id="KW-0238">DNA-binding</keyword>
<dbReference type="GO" id="GO:0003677">
    <property type="term" value="F:DNA binding"/>
    <property type="evidence" value="ECO:0007669"/>
    <property type="project" value="UniProtKB-KW"/>
</dbReference>
<proteinExistence type="inferred from homology"/>
<dbReference type="InterPro" id="IPR044946">
    <property type="entry name" value="Restrct_endonuc_typeI_TRD_sf"/>
</dbReference>
<organism evidence="6 7">
    <name type="scientific">Haloarcula argentinensis</name>
    <dbReference type="NCBI Taxonomy" id="43776"/>
    <lineage>
        <taxon>Archaea</taxon>
        <taxon>Methanobacteriati</taxon>
        <taxon>Methanobacteriota</taxon>
        <taxon>Stenosarchaea group</taxon>
        <taxon>Halobacteria</taxon>
        <taxon>Halobacteriales</taxon>
        <taxon>Haloarculaceae</taxon>
        <taxon>Haloarcula</taxon>
    </lineage>
</organism>
<dbReference type="InterPro" id="IPR052021">
    <property type="entry name" value="Type-I_RS_S_subunit"/>
</dbReference>
<dbReference type="AlphaFoldDB" id="A0A847UKJ1"/>
<dbReference type="EMBL" id="WOWA01000002">
    <property type="protein sequence ID" value="NLV12204.1"/>
    <property type="molecule type" value="Genomic_DNA"/>
</dbReference>
<accession>A0A847UKJ1</accession>
<dbReference type="GO" id="GO:0009307">
    <property type="term" value="P:DNA restriction-modification system"/>
    <property type="evidence" value="ECO:0007669"/>
    <property type="project" value="UniProtKB-KW"/>
</dbReference>
<keyword evidence="2" id="KW-0680">Restriction system</keyword>
<gene>
    <name evidence="6" type="ORF">GOC77_02775</name>
</gene>
<dbReference type="InterPro" id="IPR000055">
    <property type="entry name" value="Restrct_endonuc_typeI_TRD"/>
</dbReference>
<dbReference type="PANTHER" id="PTHR30408:SF12">
    <property type="entry name" value="TYPE I RESTRICTION ENZYME MJAVIII SPECIFICITY SUBUNIT"/>
    <property type="match status" value="1"/>
</dbReference>
<evidence type="ECO:0000313" key="7">
    <source>
        <dbReference type="Proteomes" id="UP000641625"/>
    </source>
</evidence>
<evidence type="ECO:0000256" key="1">
    <source>
        <dbReference type="ARBA" id="ARBA00010923"/>
    </source>
</evidence>
<feature type="domain" description="Type I restriction modification DNA specificity" evidence="5">
    <location>
        <begin position="57"/>
        <end position="226"/>
    </location>
</feature>
<dbReference type="Pfam" id="PF01420">
    <property type="entry name" value="Methylase_S"/>
    <property type="match status" value="2"/>
</dbReference>
<sequence>MSEQRELGEYEGIEKNDIQDIEDQDESIALETGFEGFKKPNGEAKIIRASWAGAVLPDGWSTNVVGDHVEVQGGKAFSSDNFSKQTNEGLPLVKRKTVNNDTYPETRITKDVEGRYIVQDGDVLVSMDRYFECILWSYGDAGLNQRVCRLTPTSEFNKYYLMYALQKPLTYLEDLGGTTDFTSLSINEFDNIEIPTPPIPEQEKIATVLHNVDELYDKNQEIIEQAKSTKRALIEKLLTLGIDHKSYKPFEIGPREYEIPEGWKIVTFGDIFDTHRGVNYSSDNYVESPEEGMLFLTLNAISPGGGIKRGGLKYYDDEVKDKKIASHNDILIANTDLNQDGKIIGYPVSVPDFDGQVSFSHHLLKLSQTDDVFRQDFLKHLLSAEYIHKRMKDISCGSTVLNLDTSLLQKIPLPVPPKSEQQEIANILEECDNLIENHEDRQNNLNNIKNGLMQDLLTGTVRTTDTNIQVPDEIAQHG</sequence>
<dbReference type="Gene3D" id="3.90.220.20">
    <property type="entry name" value="DNA methylase specificity domains"/>
    <property type="match status" value="2"/>
</dbReference>
<evidence type="ECO:0000313" key="6">
    <source>
        <dbReference type="EMBL" id="NLV12204.1"/>
    </source>
</evidence>
<protein>
    <recommendedName>
        <fullName evidence="5">Type I restriction modification DNA specificity domain-containing protein</fullName>
    </recommendedName>
</protein>
<dbReference type="Proteomes" id="UP000641625">
    <property type="component" value="Unassembled WGS sequence"/>
</dbReference>
<evidence type="ECO:0000256" key="3">
    <source>
        <dbReference type="ARBA" id="ARBA00023125"/>
    </source>
</evidence>
<reference evidence="6" key="1">
    <citation type="submission" date="2019-12" db="EMBL/GenBank/DDBJ databases">
        <title>Whole genome sequencing of Haloarcula argentinensis strain pws5.</title>
        <authorList>
            <person name="Verma D.K."/>
            <person name="Gopal K."/>
            <person name="Prasad E.S."/>
        </authorList>
    </citation>
    <scope>NUCLEOTIDE SEQUENCE</scope>
    <source>
        <strain evidence="6">Pws5</strain>
    </source>
</reference>
<evidence type="ECO:0000256" key="2">
    <source>
        <dbReference type="ARBA" id="ARBA00022747"/>
    </source>
</evidence>
<comment type="similarity">
    <text evidence="1">Belongs to the type-I restriction system S methylase family.</text>
</comment>
<comment type="caution">
    <text evidence="6">The sequence shown here is derived from an EMBL/GenBank/DDBJ whole genome shotgun (WGS) entry which is preliminary data.</text>
</comment>
<evidence type="ECO:0000259" key="5">
    <source>
        <dbReference type="Pfam" id="PF01420"/>
    </source>
</evidence>
<dbReference type="Gene3D" id="1.10.287.1120">
    <property type="entry name" value="Bipartite methylase S protein"/>
    <property type="match status" value="1"/>
</dbReference>
<evidence type="ECO:0000256" key="4">
    <source>
        <dbReference type="SAM" id="Coils"/>
    </source>
</evidence>
<feature type="coiled-coil region" evidence="4">
    <location>
        <begin position="424"/>
        <end position="455"/>
    </location>
</feature>